<feature type="domain" description="ABC transporter" evidence="6">
    <location>
        <begin position="7"/>
        <end position="238"/>
    </location>
</feature>
<dbReference type="InterPro" id="IPR052156">
    <property type="entry name" value="BCAA_Transport_ATP-bd_LivF"/>
</dbReference>
<dbReference type="PANTHER" id="PTHR43820">
    <property type="entry name" value="HIGH-AFFINITY BRANCHED-CHAIN AMINO ACID TRANSPORT ATP-BINDING PROTEIN LIVF"/>
    <property type="match status" value="1"/>
</dbReference>
<name>A0A4D6H881_9EURY</name>
<reference evidence="7 8" key="1">
    <citation type="journal article" date="2019" name="Nat. Commun.">
        <title>A new type of DNA phosphorothioation-based antiviral system in archaea.</title>
        <authorList>
            <person name="Xiong L."/>
            <person name="Liu S."/>
            <person name="Chen S."/>
            <person name="Xiao Y."/>
            <person name="Zhu B."/>
            <person name="Gao Y."/>
            <person name="Zhang Y."/>
            <person name="Chen B."/>
            <person name="Luo J."/>
            <person name="Deng Z."/>
            <person name="Chen X."/>
            <person name="Wang L."/>
            <person name="Chen S."/>
        </authorList>
    </citation>
    <scope>NUCLEOTIDE SEQUENCE [LARGE SCALE GENOMIC DNA]</scope>
    <source>
        <strain evidence="7 8">CGMCC 1.10331</strain>
        <plasmid evidence="7 8">unnamed1</plasmid>
    </source>
</reference>
<dbReference type="EMBL" id="CP031312">
    <property type="protein sequence ID" value="QCC49197.1"/>
    <property type="molecule type" value="Genomic_DNA"/>
</dbReference>
<dbReference type="GO" id="GO:0005524">
    <property type="term" value="F:ATP binding"/>
    <property type="evidence" value="ECO:0007669"/>
    <property type="project" value="UniProtKB-KW"/>
</dbReference>
<evidence type="ECO:0000259" key="6">
    <source>
        <dbReference type="PROSITE" id="PS50893"/>
    </source>
</evidence>
<dbReference type="InterPro" id="IPR003439">
    <property type="entry name" value="ABC_transporter-like_ATP-bd"/>
</dbReference>
<keyword evidence="7" id="KW-0614">Plasmid</keyword>
<keyword evidence="3" id="KW-0547">Nucleotide-binding</keyword>
<evidence type="ECO:0000256" key="1">
    <source>
        <dbReference type="ARBA" id="ARBA00005417"/>
    </source>
</evidence>
<keyword evidence="4 7" id="KW-0067">ATP-binding</keyword>
<dbReference type="Pfam" id="PF00005">
    <property type="entry name" value="ABC_tran"/>
    <property type="match status" value="1"/>
</dbReference>
<keyword evidence="5" id="KW-0029">Amino-acid transport</keyword>
<evidence type="ECO:0000256" key="2">
    <source>
        <dbReference type="ARBA" id="ARBA00022448"/>
    </source>
</evidence>
<dbReference type="Gene3D" id="3.40.50.300">
    <property type="entry name" value="P-loop containing nucleotide triphosphate hydrolases"/>
    <property type="match status" value="1"/>
</dbReference>
<evidence type="ECO:0000313" key="8">
    <source>
        <dbReference type="Proteomes" id="UP000296733"/>
    </source>
</evidence>
<dbReference type="KEGG" id="hlm:DV707_15705"/>
<protein>
    <submittedName>
        <fullName evidence="7">ABC transporter ATP-binding protein</fullName>
    </submittedName>
</protein>
<dbReference type="CDD" id="cd03224">
    <property type="entry name" value="ABC_TM1139_LivF_branched"/>
    <property type="match status" value="1"/>
</dbReference>
<dbReference type="AlphaFoldDB" id="A0A4D6H881"/>
<evidence type="ECO:0000313" key="7">
    <source>
        <dbReference type="EMBL" id="QCC49197.1"/>
    </source>
</evidence>
<dbReference type="GO" id="GO:0015658">
    <property type="term" value="F:branched-chain amino acid transmembrane transporter activity"/>
    <property type="evidence" value="ECO:0007669"/>
    <property type="project" value="TreeGrafter"/>
</dbReference>
<dbReference type="GO" id="GO:0015807">
    <property type="term" value="P:L-amino acid transport"/>
    <property type="evidence" value="ECO:0007669"/>
    <property type="project" value="TreeGrafter"/>
</dbReference>
<organism evidence="7 8">
    <name type="scientific">Halobellus limi</name>
    <dbReference type="NCBI Taxonomy" id="699433"/>
    <lineage>
        <taxon>Archaea</taxon>
        <taxon>Methanobacteriati</taxon>
        <taxon>Methanobacteriota</taxon>
        <taxon>Stenosarchaea group</taxon>
        <taxon>Halobacteria</taxon>
        <taxon>Halobacteriales</taxon>
        <taxon>Haloferacaceae</taxon>
        <taxon>Halobellus</taxon>
    </lineage>
</organism>
<dbReference type="PANTHER" id="PTHR43820:SF4">
    <property type="entry name" value="HIGH-AFFINITY BRANCHED-CHAIN AMINO ACID TRANSPORT ATP-BINDING PROTEIN LIVF"/>
    <property type="match status" value="1"/>
</dbReference>
<keyword evidence="2" id="KW-0813">Transport</keyword>
<sequence>MSVSELLSVEDLNAFYGDSQVLFDVSIGLGTNDVVGIFGRNGMGKTTLLNSLVNRIDRKTGTVTYRGQDVSAWSPHEIIREGIAYVPEEREIYPALSVRENLELAMTSDIDDDTREERIQNVFTQFERLGERRNQRGGTLSGGEQQMLAIGRALVTDPDLLLLDEPTEGLAPTIIDDVVEILESLVTGDRAVLIVEQNINRMLPLIDRGYMIQTGRIVEEGDSEHLSDEEIHDKYLTV</sequence>
<geneLocation type="plasmid" evidence="7">
    <name>unnamed1</name>
</geneLocation>
<dbReference type="InterPro" id="IPR017871">
    <property type="entry name" value="ABC_transporter-like_CS"/>
</dbReference>
<dbReference type="Proteomes" id="UP000296733">
    <property type="component" value="Plasmid unnamed1"/>
</dbReference>
<dbReference type="OrthoDB" id="97750at2157"/>
<evidence type="ECO:0000256" key="5">
    <source>
        <dbReference type="ARBA" id="ARBA00022970"/>
    </source>
</evidence>
<evidence type="ECO:0000256" key="3">
    <source>
        <dbReference type="ARBA" id="ARBA00022741"/>
    </source>
</evidence>
<comment type="similarity">
    <text evidence="1">Belongs to the ABC transporter superfamily.</text>
</comment>
<dbReference type="PROSITE" id="PS00211">
    <property type="entry name" value="ABC_TRANSPORTER_1"/>
    <property type="match status" value="1"/>
</dbReference>
<dbReference type="SMART" id="SM00382">
    <property type="entry name" value="AAA"/>
    <property type="match status" value="1"/>
</dbReference>
<accession>A0A4D6H881</accession>
<dbReference type="InterPro" id="IPR027417">
    <property type="entry name" value="P-loop_NTPase"/>
</dbReference>
<gene>
    <name evidence="7" type="ORF">DV707_15705</name>
</gene>
<dbReference type="InterPro" id="IPR003593">
    <property type="entry name" value="AAA+_ATPase"/>
</dbReference>
<dbReference type="PROSITE" id="PS50893">
    <property type="entry name" value="ABC_TRANSPORTER_2"/>
    <property type="match status" value="1"/>
</dbReference>
<dbReference type="GO" id="GO:0016887">
    <property type="term" value="F:ATP hydrolysis activity"/>
    <property type="evidence" value="ECO:0007669"/>
    <property type="project" value="InterPro"/>
</dbReference>
<dbReference type="SUPFAM" id="SSF52540">
    <property type="entry name" value="P-loop containing nucleoside triphosphate hydrolases"/>
    <property type="match status" value="1"/>
</dbReference>
<evidence type="ECO:0000256" key="4">
    <source>
        <dbReference type="ARBA" id="ARBA00022840"/>
    </source>
</evidence>
<proteinExistence type="inferred from homology"/>